<accession>A0A7H0LJ83</accession>
<dbReference type="RefSeq" id="WP_187762045.1">
    <property type="nucleotide sequence ID" value="NZ_CP061038.1"/>
</dbReference>
<reference evidence="2 3" key="1">
    <citation type="submission" date="2020-09" db="EMBL/GenBank/DDBJ databases">
        <title>Sphingomonas sp., a new species isolated from pork steak.</title>
        <authorList>
            <person name="Heidler von Heilborn D."/>
        </authorList>
    </citation>
    <scope>NUCLEOTIDE SEQUENCE [LARGE SCALE GENOMIC DNA]</scope>
    <source>
        <strain evidence="3">S8-3T</strain>
    </source>
</reference>
<dbReference type="InterPro" id="IPR043750">
    <property type="entry name" value="DUF5695"/>
</dbReference>
<feature type="chain" id="PRO_5028843980" description="Glycoside hydrolase" evidence="1">
    <location>
        <begin position="29"/>
        <end position="916"/>
    </location>
</feature>
<evidence type="ECO:0000256" key="1">
    <source>
        <dbReference type="SAM" id="SignalP"/>
    </source>
</evidence>
<evidence type="ECO:0008006" key="4">
    <source>
        <dbReference type="Google" id="ProtNLM"/>
    </source>
</evidence>
<dbReference type="Pfam" id="PF18951">
    <property type="entry name" value="DUF5695"/>
    <property type="match status" value="1"/>
</dbReference>
<proteinExistence type="predicted"/>
<protein>
    <recommendedName>
        <fullName evidence="4">Glycoside hydrolase</fullName>
    </recommendedName>
</protein>
<keyword evidence="1" id="KW-0732">Signal</keyword>
<dbReference type="EMBL" id="CP061038">
    <property type="protein sequence ID" value="QNQ09736.1"/>
    <property type="molecule type" value="Genomic_DNA"/>
</dbReference>
<organism evidence="2 3">
    <name type="scientific">Sphingomonas alpina</name>
    <dbReference type="NCBI Taxonomy" id="653931"/>
    <lineage>
        <taxon>Bacteria</taxon>
        <taxon>Pseudomonadati</taxon>
        <taxon>Pseudomonadota</taxon>
        <taxon>Alphaproteobacteria</taxon>
        <taxon>Sphingomonadales</taxon>
        <taxon>Sphingomonadaceae</taxon>
        <taxon>Sphingomonas</taxon>
    </lineage>
</organism>
<feature type="signal peptide" evidence="1">
    <location>
        <begin position="1"/>
        <end position="28"/>
    </location>
</feature>
<dbReference type="KEGG" id="spap:H3Z74_00265"/>
<dbReference type="Proteomes" id="UP000516148">
    <property type="component" value="Chromosome"/>
</dbReference>
<dbReference type="AlphaFoldDB" id="A0A7H0LJ83"/>
<evidence type="ECO:0000313" key="3">
    <source>
        <dbReference type="Proteomes" id="UP000516148"/>
    </source>
</evidence>
<evidence type="ECO:0000313" key="2">
    <source>
        <dbReference type="EMBL" id="QNQ09736.1"/>
    </source>
</evidence>
<name>A0A7H0LJ83_9SPHN</name>
<keyword evidence="3" id="KW-1185">Reference proteome</keyword>
<gene>
    <name evidence="2" type="ORF">H3Z74_00265</name>
</gene>
<sequence>MSNSRLLSAAALVLASVTATGLVTSAIAAQEQAKPKPVYKPIATQPFSVGAFRIALRSDTGTLARLSPAAEAGFDYVPGGREAERQGDGYVHLGDLHLRLRSAGGEWQDYASQRARKPIRTLPATAGTIAAADITASMGGVPITVERRWVNVGGVLALRFTLVNRSASAIEVGGLGMPMVFDNIITERSLEQAHTQASFVDPYIGRDAGYLQVTRLNGKGPALLVVPERGTPLEAYRPILQDRHAPKGDIFTDKSDRGQTSEGFYDWTVASKGFAEKEWKDANEQWNAPTSFTLAPGASRTVGVRFVQSPSIRAIETTLTANKRPVAVGIPGYVVPTDQEASLFLNSAQAVSKVESWPAGALTATAAGSVKGWRRYTIRGRDFGRARLSITYADGSVQTVSYFVTKPLDQTMADIGRFSTTKQWFDDKNDPFKRAPAILTYDRDAGKIVTQEPRVWIAGMSDEGGGGAWVAAMMKQLDNPDAGEVAKLERLVNETVVGKLQVADGPHAGAVRKSIFYYDPAEFPDYYDKSVNWKSWTSWSKKDAGDLGRAYNYPHVAIGHWVLYRLARNHPGLVKTQTWRWYLDHAYKTTVAMMRDAPYYAEFGLMEGDVFVDILKDLKREGLTAEAAEMERLMKGRADHWKTLQYPFGSEMPWDSTGQAEVYAWMRYFGYQPQADVTREVILAYDPTIPHWGYNGNARRYWDFLYGGKFPRIERQIHHYGSTLNAVPLFDAYRQNPADFHLLRVAYGGMMGGITNIDQTGFSSAAFHSAPDMLKWDPYTGDYGMGFYGHALTAATYLVKDPTFGWLGFGGNVSQNAGTISIAPKDGARTRLFVAPAGVWLTLESGKIAAASYDVKTGAITLTLDPADAATPAARLFVETTVAGARRYATDQGVEERGGRTIPLSAQPTRVTLKAN</sequence>